<keyword evidence="3" id="KW-0675">Receptor</keyword>
<feature type="transmembrane region" description="Helical" evidence="5">
    <location>
        <begin position="73"/>
        <end position="95"/>
    </location>
</feature>
<dbReference type="Gene3D" id="1.20.1070.10">
    <property type="entry name" value="Rhodopsin 7-helix transmembrane proteins"/>
    <property type="match status" value="1"/>
</dbReference>
<keyword evidence="2" id="KW-1003">Cell membrane</keyword>
<feature type="transmembrane region" description="Helical" evidence="5">
    <location>
        <begin position="45"/>
        <end position="67"/>
    </location>
</feature>
<feature type="compositionally biased region" description="Basic and acidic residues" evidence="4">
    <location>
        <begin position="301"/>
        <end position="316"/>
    </location>
</feature>
<evidence type="ECO:0000256" key="5">
    <source>
        <dbReference type="SAM" id="Phobius"/>
    </source>
</evidence>
<feature type="transmembrane region" description="Helical" evidence="5">
    <location>
        <begin position="252"/>
        <end position="272"/>
    </location>
</feature>
<dbReference type="EMBL" id="VSWD01000009">
    <property type="protein sequence ID" value="KAK3092531.1"/>
    <property type="molecule type" value="Genomic_DNA"/>
</dbReference>
<feature type="region of interest" description="Disordered" evidence="4">
    <location>
        <begin position="297"/>
        <end position="316"/>
    </location>
</feature>
<feature type="transmembrane region" description="Helical" evidence="5">
    <location>
        <begin position="165"/>
        <end position="183"/>
    </location>
</feature>
<dbReference type="GO" id="GO:0004930">
    <property type="term" value="F:G protein-coupled receptor activity"/>
    <property type="evidence" value="ECO:0007669"/>
    <property type="project" value="TreeGrafter"/>
</dbReference>
<protein>
    <recommendedName>
        <fullName evidence="8">G-protein coupled receptors family 1 profile domain-containing protein</fullName>
    </recommendedName>
</protein>
<keyword evidence="7" id="KW-1185">Reference proteome</keyword>
<keyword evidence="5" id="KW-1133">Transmembrane helix</keyword>
<evidence type="ECO:0008006" key="8">
    <source>
        <dbReference type="Google" id="ProtNLM"/>
    </source>
</evidence>
<evidence type="ECO:0000313" key="6">
    <source>
        <dbReference type="EMBL" id="KAK3092531.1"/>
    </source>
</evidence>
<dbReference type="PANTHER" id="PTHR24241:SF76">
    <property type="entry name" value="NEUROPEPTIDE SIFAMIDE RECEPTOR"/>
    <property type="match status" value="1"/>
</dbReference>
<feature type="transmembrane region" description="Helical" evidence="5">
    <location>
        <begin position="129"/>
        <end position="145"/>
    </location>
</feature>
<dbReference type="Proteomes" id="UP001186944">
    <property type="component" value="Unassembled WGS sequence"/>
</dbReference>
<comment type="subcellular location">
    <subcellularLocation>
        <location evidence="1">Cell membrane</location>
        <topology evidence="1">Multi-pass membrane protein</topology>
    </subcellularLocation>
</comment>
<keyword evidence="5" id="KW-0812">Transmembrane</keyword>
<feature type="transmembrane region" description="Helical" evidence="5">
    <location>
        <begin position="12"/>
        <end position="33"/>
    </location>
</feature>
<dbReference type="GO" id="GO:0032870">
    <property type="term" value="P:cellular response to hormone stimulus"/>
    <property type="evidence" value="ECO:0007669"/>
    <property type="project" value="TreeGrafter"/>
</dbReference>
<gene>
    <name evidence="6" type="ORF">FSP39_004058</name>
</gene>
<evidence type="ECO:0000256" key="4">
    <source>
        <dbReference type="SAM" id="MobiDB-lite"/>
    </source>
</evidence>
<dbReference type="SUPFAM" id="SSF81321">
    <property type="entry name" value="Family A G protein-coupled receptor-like"/>
    <property type="match status" value="1"/>
</dbReference>
<name>A0AA89C2W9_PINIB</name>
<evidence type="ECO:0000313" key="7">
    <source>
        <dbReference type="Proteomes" id="UP001186944"/>
    </source>
</evidence>
<reference evidence="6" key="1">
    <citation type="submission" date="2019-08" db="EMBL/GenBank/DDBJ databases">
        <title>The improved chromosome-level genome for the pearl oyster Pinctada fucata martensii using PacBio sequencing and Hi-C.</title>
        <authorList>
            <person name="Zheng Z."/>
        </authorList>
    </citation>
    <scope>NUCLEOTIDE SEQUENCE</scope>
    <source>
        <strain evidence="6">ZZ-2019</strain>
        <tissue evidence="6">Adductor muscle</tissue>
    </source>
</reference>
<organism evidence="6 7">
    <name type="scientific">Pinctada imbricata</name>
    <name type="common">Atlantic pearl-oyster</name>
    <name type="synonym">Pinctada martensii</name>
    <dbReference type="NCBI Taxonomy" id="66713"/>
    <lineage>
        <taxon>Eukaryota</taxon>
        <taxon>Metazoa</taxon>
        <taxon>Spiralia</taxon>
        <taxon>Lophotrochozoa</taxon>
        <taxon>Mollusca</taxon>
        <taxon>Bivalvia</taxon>
        <taxon>Autobranchia</taxon>
        <taxon>Pteriomorphia</taxon>
        <taxon>Pterioida</taxon>
        <taxon>Pterioidea</taxon>
        <taxon>Pteriidae</taxon>
        <taxon>Pinctada</taxon>
    </lineage>
</organism>
<evidence type="ECO:0000256" key="2">
    <source>
        <dbReference type="ARBA" id="ARBA00022475"/>
    </source>
</evidence>
<dbReference type="GO" id="GO:0042277">
    <property type="term" value="F:peptide binding"/>
    <property type="evidence" value="ECO:0007669"/>
    <property type="project" value="TreeGrafter"/>
</dbReference>
<dbReference type="AlphaFoldDB" id="A0AA89C2W9"/>
<accession>A0AA89C2W9</accession>
<sequence length="428" mass="47093">MEKFSSRETSYTVLTLVILTVTFCGSIVGLRALCKQRIPAKSLLVSRVIIDILQAVFLPLYTASVVVPLSIQSLWLCVSVNRALCYFSGVLLLSVAAESLDHCRRVVSSQEASGSPTPNGYNCIIIGKWIYPLAVVMIPVFAEWYNQKLHPSENCSVEVMESRSHILFLSLLTFPACVAIFYGTSKVIRAISTCSSNSTDSAHQTNGRYLEKGRKGDAVTSTLYSLSAAMVLPLHLYFAFGSYEDMYHFPTVNYLVYLSCASSFMTPLLLCIQFGKINDTFSKLACISLSCTSEDMDDDNEAQHDRPEENSSSTDIKDVRQLHTQISFSDNSSLQDEVFIQDVEWVKRHKRSSCSSIVSRPQRISGGSIVTNSGKVLTVPSLVLEDIEGVSSSVIPIDVPVEVESKEIVSSTSIDLKLSMENGSQSSD</sequence>
<feature type="transmembrane region" description="Helical" evidence="5">
    <location>
        <begin position="218"/>
        <end position="240"/>
    </location>
</feature>
<dbReference type="GO" id="GO:0005886">
    <property type="term" value="C:plasma membrane"/>
    <property type="evidence" value="ECO:0007669"/>
    <property type="project" value="UniProtKB-SubCell"/>
</dbReference>
<proteinExistence type="predicted"/>
<evidence type="ECO:0000256" key="1">
    <source>
        <dbReference type="ARBA" id="ARBA00004651"/>
    </source>
</evidence>
<dbReference type="PANTHER" id="PTHR24241">
    <property type="entry name" value="NEUROPEPTIDE RECEPTOR-RELATED G-PROTEIN COUPLED RECEPTOR"/>
    <property type="match status" value="1"/>
</dbReference>
<comment type="caution">
    <text evidence="6">The sequence shown here is derived from an EMBL/GenBank/DDBJ whole genome shotgun (WGS) entry which is preliminary data.</text>
</comment>
<evidence type="ECO:0000256" key="3">
    <source>
        <dbReference type="ARBA" id="ARBA00023170"/>
    </source>
</evidence>
<keyword evidence="5" id="KW-0472">Membrane</keyword>
<dbReference type="CDD" id="cd00637">
    <property type="entry name" value="7tm_classA_rhodopsin-like"/>
    <property type="match status" value="1"/>
</dbReference>